<dbReference type="Pfam" id="PF00168">
    <property type="entry name" value="C2"/>
    <property type="match status" value="1"/>
</dbReference>
<evidence type="ECO:0000313" key="2">
    <source>
        <dbReference type="EMBL" id="CAF1521370.1"/>
    </source>
</evidence>
<organism evidence="2 4">
    <name type="scientific">Didymodactylos carnosus</name>
    <dbReference type="NCBI Taxonomy" id="1234261"/>
    <lineage>
        <taxon>Eukaryota</taxon>
        <taxon>Metazoa</taxon>
        <taxon>Spiralia</taxon>
        <taxon>Gnathifera</taxon>
        <taxon>Rotifera</taxon>
        <taxon>Eurotatoria</taxon>
        <taxon>Bdelloidea</taxon>
        <taxon>Philodinida</taxon>
        <taxon>Philodinidae</taxon>
        <taxon>Didymodactylos</taxon>
    </lineage>
</organism>
<dbReference type="SMART" id="SM00239">
    <property type="entry name" value="C2"/>
    <property type="match status" value="1"/>
</dbReference>
<evidence type="ECO:0000313" key="3">
    <source>
        <dbReference type="EMBL" id="CAF4380686.1"/>
    </source>
</evidence>
<feature type="domain" description="C2" evidence="1">
    <location>
        <begin position="1"/>
        <end position="102"/>
    </location>
</feature>
<dbReference type="AlphaFoldDB" id="A0A815UL47"/>
<dbReference type="InterPro" id="IPR035892">
    <property type="entry name" value="C2_domain_sf"/>
</dbReference>
<dbReference type="EMBL" id="CAJNOQ010023901">
    <property type="protein sequence ID" value="CAF1521370.1"/>
    <property type="molecule type" value="Genomic_DNA"/>
</dbReference>
<dbReference type="Proteomes" id="UP000681722">
    <property type="component" value="Unassembled WGS sequence"/>
</dbReference>
<evidence type="ECO:0000259" key="1">
    <source>
        <dbReference type="PROSITE" id="PS50004"/>
    </source>
</evidence>
<accession>A0A815UL47</accession>
<dbReference type="PANTHER" id="PTHR10774:SF190">
    <property type="entry name" value="C2 CALCIUM_LIPID-BINDING ENDONUCLEASE_EXONUCLEASE_PHOSPHATASE-RELATED"/>
    <property type="match status" value="1"/>
</dbReference>
<evidence type="ECO:0000313" key="4">
    <source>
        <dbReference type="Proteomes" id="UP000663829"/>
    </source>
</evidence>
<proteinExistence type="predicted"/>
<keyword evidence="4" id="KW-1185">Reference proteome</keyword>
<dbReference type="OrthoDB" id="63267at2759"/>
<comment type="caution">
    <text evidence="2">The sequence shown here is derived from an EMBL/GenBank/DDBJ whole genome shotgun (WGS) entry which is preliminary data.</text>
</comment>
<dbReference type="PROSITE" id="PS50004">
    <property type="entry name" value="C2"/>
    <property type="match status" value="1"/>
</dbReference>
<reference evidence="2" key="1">
    <citation type="submission" date="2021-02" db="EMBL/GenBank/DDBJ databases">
        <authorList>
            <person name="Nowell W R."/>
        </authorList>
    </citation>
    <scope>NUCLEOTIDE SEQUENCE</scope>
</reference>
<dbReference type="GO" id="GO:0008289">
    <property type="term" value="F:lipid binding"/>
    <property type="evidence" value="ECO:0007669"/>
    <property type="project" value="InterPro"/>
</dbReference>
<gene>
    <name evidence="2" type="ORF">GPM918_LOCUS37567</name>
    <name evidence="3" type="ORF">SRO942_LOCUS38339</name>
</gene>
<dbReference type="EMBL" id="CAJOBC010089458">
    <property type="protein sequence ID" value="CAF4380686.1"/>
    <property type="molecule type" value="Genomic_DNA"/>
</dbReference>
<dbReference type="GO" id="GO:0005783">
    <property type="term" value="C:endoplasmic reticulum"/>
    <property type="evidence" value="ECO:0007669"/>
    <property type="project" value="TreeGrafter"/>
</dbReference>
<protein>
    <recommendedName>
        <fullName evidence="1">C2 domain-containing protein</fullName>
    </recommendedName>
</protein>
<dbReference type="SUPFAM" id="SSF49562">
    <property type="entry name" value="C2 domain (Calcium/lipid-binding domain, CaLB)"/>
    <property type="match status" value="1"/>
</dbReference>
<dbReference type="Proteomes" id="UP000663829">
    <property type="component" value="Unassembled WGS sequence"/>
</dbReference>
<name>A0A815UL47_9BILA</name>
<dbReference type="CDD" id="cd00030">
    <property type="entry name" value="C2"/>
    <property type="match status" value="1"/>
</dbReference>
<sequence length="127" mass="14330">MSIGQLTVTVVEAEGLHDEDTVGKNDAYVELYLDKDYKQRTSTKSNSNSPVWDETLIFNVQEGQHTLHLHVYDEDIGDRDSVGSVKIDLRPVMEGAAFDQWVKLPAHFGLGSHGKVHVKMTYTVIWE</sequence>
<dbReference type="Gene3D" id="2.60.40.150">
    <property type="entry name" value="C2 domain"/>
    <property type="match status" value="1"/>
</dbReference>
<dbReference type="InterPro" id="IPR045050">
    <property type="entry name" value="Synaptotagmin_plant"/>
</dbReference>
<dbReference type="PANTHER" id="PTHR10774">
    <property type="entry name" value="EXTENDED SYNAPTOTAGMIN-RELATED"/>
    <property type="match status" value="1"/>
</dbReference>
<dbReference type="InterPro" id="IPR000008">
    <property type="entry name" value="C2_dom"/>
</dbReference>